<dbReference type="Pfam" id="PF00146">
    <property type="entry name" value="NADHdh"/>
    <property type="match status" value="1"/>
</dbReference>
<comment type="subcellular location">
    <subcellularLocation>
        <location evidence="1">Membrane</location>
        <topology evidence="1">Multi-pass membrane protein</topology>
    </subcellularLocation>
</comment>
<proteinExistence type="predicted"/>
<evidence type="ECO:0000256" key="4">
    <source>
        <dbReference type="ARBA" id="ARBA00023136"/>
    </source>
</evidence>
<keyword evidence="4 5" id="KW-0472">Membrane</keyword>
<evidence type="ECO:0000256" key="5">
    <source>
        <dbReference type="SAM" id="Phobius"/>
    </source>
</evidence>
<keyword evidence="2 5" id="KW-0812">Transmembrane</keyword>
<dbReference type="Proteomes" id="UP000551758">
    <property type="component" value="Unassembled WGS sequence"/>
</dbReference>
<feature type="transmembrane region" description="Helical" evidence="5">
    <location>
        <begin position="165"/>
        <end position="183"/>
    </location>
</feature>
<reference evidence="6 7" key="1">
    <citation type="journal article" date="2020" name="Mol. Biol. Evol.">
        <title>Interspecific Gene Flow and the Evolution of Specialization in Black and White Rhinoceros.</title>
        <authorList>
            <person name="Moodley Y."/>
            <person name="Westbury M.V."/>
            <person name="Russo I.M."/>
            <person name="Gopalakrishnan S."/>
            <person name="Rakotoarivelo A."/>
            <person name="Olsen R.A."/>
            <person name="Prost S."/>
            <person name="Tunstall T."/>
            <person name="Ryder O.A."/>
            <person name="Dalen L."/>
            <person name="Bruford M.W."/>
        </authorList>
    </citation>
    <scope>NUCLEOTIDE SEQUENCE [LARGE SCALE GENOMIC DNA]</scope>
    <source>
        <strain evidence="6">SBR-YM</strain>
        <tissue evidence="6">Skin</tissue>
    </source>
</reference>
<protein>
    <submittedName>
        <fullName evidence="6">Uncharacterized protein</fullName>
    </submittedName>
</protein>
<sequence length="184" mass="21550">TPDPSRKKGIRLHTIQQRNKHHQPPWPLTDLSLMLSNYSLKNHYNHYHHQRRASNSKYALIRALQAVAQTTSYEVTFAIILLSVLPSNGSFTLPTLIITQEYLQLIFPSGPLTFPYHKTSTFIHRKQDTPNYHTYSYYYTITRRSSTTLIILTQMNNYLRNNKNNIILPTLIAIIVLLNLYFYI</sequence>
<name>A0A7J7FDU7_DICBM</name>
<organism evidence="6 7">
    <name type="scientific">Diceros bicornis minor</name>
    <name type="common">South-central black rhinoceros</name>
    <dbReference type="NCBI Taxonomy" id="77932"/>
    <lineage>
        <taxon>Eukaryota</taxon>
        <taxon>Metazoa</taxon>
        <taxon>Chordata</taxon>
        <taxon>Craniata</taxon>
        <taxon>Vertebrata</taxon>
        <taxon>Euteleostomi</taxon>
        <taxon>Mammalia</taxon>
        <taxon>Eutheria</taxon>
        <taxon>Laurasiatheria</taxon>
        <taxon>Perissodactyla</taxon>
        <taxon>Rhinocerotidae</taxon>
        <taxon>Diceros</taxon>
    </lineage>
</organism>
<dbReference type="EMBL" id="JACDTQ010000773">
    <property type="protein sequence ID" value="KAF5926252.1"/>
    <property type="molecule type" value="Genomic_DNA"/>
</dbReference>
<evidence type="ECO:0000256" key="2">
    <source>
        <dbReference type="ARBA" id="ARBA00022692"/>
    </source>
</evidence>
<comment type="caution">
    <text evidence="6">The sequence shown here is derived from an EMBL/GenBank/DDBJ whole genome shotgun (WGS) entry which is preliminary data.</text>
</comment>
<dbReference type="GO" id="GO:0016020">
    <property type="term" value="C:membrane"/>
    <property type="evidence" value="ECO:0007669"/>
    <property type="project" value="UniProtKB-SubCell"/>
</dbReference>
<evidence type="ECO:0000313" key="7">
    <source>
        <dbReference type="Proteomes" id="UP000551758"/>
    </source>
</evidence>
<keyword evidence="7" id="KW-1185">Reference proteome</keyword>
<evidence type="ECO:0000256" key="1">
    <source>
        <dbReference type="ARBA" id="ARBA00004141"/>
    </source>
</evidence>
<evidence type="ECO:0000313" key="6">
    <source>
        <dbReference type="EMBL" id="KAF5926252.1"/>
    </source>
</evidence>
<dbReference type="InterPro" id="IPR001694">
    <property type="entry name" value="NADH_UbQ_OxRdtase_su1/FPO"/>
</dbReference>
<evidence type="ECO:0000256" key="3">
    <source>
        <dbReference type="ARBA" id="ARBA00022989"/>
    </source>
</evidence>
<accession>A0A7J7FDU7</accession>
<feature type="non-terminal residue" evidence="6">
    <location>
        <position position="1"/>
    </location>
</feature>
<gene>
    <name evidence="6" type="ORF">HPG69_011380</name>
</gene>
<dbReference type="AlphaFoldDB" id="A0A7J7FDU7"/>
<keyword evidence="3 5" id="KW-1133">Transmembrane helix</keyword>